<reference evidence="1" key="1">
    <citation type="journal article" date="2014" name="Front. Microbiol.">
        <title>High frequency of phylogenetically diverse reductive dehalogenase-homologous genes in deep subseafloor sedimentary metagenomes.</title>
        <authorList>
            <person name="Kawai M."/>
            <person name="Futagami T."/>
            <person name="Toyoda A."/>
            <person name="Takaki Y."/>
            <person name="Nishi S."/>
            <person name="Hori S."/>
            <person name="Arai W."/>
            <person name="Tsubouchi T."/>
            <person name="Morono Y."/>
            <person name="Uchiyama I."/>
            <person name="Ito T."/>
            <person name="Fujiyama A."/>
            <person name="Inagaki F."/>
            <person name="Takami H."/>
        </authorList>
    </citation>
    <scope>NUCLEOTIDE SEQUENCE</scope>
    <source>
        <strain evidence="1">Expedition CK06-06</strain>
    </source>
</reference>
<dbReference type="AlphaFoldDB" id="X1G012"/>
<proteinExistence type="predicted"/>
<name>X1G012_9ZZZZ</name>
<accession>X1G012</accession>
<protein>
    <submittedName>
        <fullName evidence="1">Uncharacterized protein</fullName>
    </submittedName>
</protein>
<dbReference type="EMBL" id="BARU01000058">
    <property type="protein sequence ID" value="GAH26358.1"/>
    <property type="molecule type" value="Genomic_DNA"/>
</dbReference>
<sequence length="58" mass="6748">MNVEMQKVWFFEKPTIGYCPDCDELAVWDSERGLHCPKCKSTEVSIFEWTGNGKYPES</sequence>
<organism evidence="1">
    <name type="scientific">marine sediment metagenome</name>
    <dbReference type="NCBI Taxonomy" id="412755"/>
    <lineage>
        <taxon>unclassified sequences</taxon>
        <taxon>metagenomes</taxon>
        <taxon>ecological metagenomes</taxon>
    </lineage>
</organism>
<comment type="caution">
    <text evidence="1">The sequence shown here is derived from an EMBL/GenBank/DDBJ whole genome shotgun (WGS) entry which is preliminary data.</text>
</comment>
<evidence type="ECO:0000313" key="1">
    <source>
        <dbReference type="EMBL" id="GAH26358.1"/>
    </source>
</evidence>
<gene>
    <name evidence="1" type="ORF">S03H2_00364</name>
</gene>